<organism evidence="1 2">
    <name type="scientific">Chloracidobacterium validum</name>
    <dbReference type="NCBI Taxonomy" id="2821543"/>
    <lineage>
        <taxon>Bacteria</taxon>
        <taxon>Pseudomonadati</taxon>
        <taxon>Acidobacteriota</taxon>
        <taxon>Terriglobia</taxon>
        <taxon>Terriglobales</taxon>
        <taxon>Acidobacteriaceae</taxon>
        <taxon>Chloracidobacterium</taxon>
    </lineage>
</organism>
<keyword evidence="2" id="KW-1185">Reference proteome</keyword>
<reference evidence="1 2" key="1">
    <citation type="submission" date="2021-03" db="EMBL/GenBank/DDBJ databases">
        <title>Genomic and phenotypic characterization of Chloracidobacterium isolates provides evidence for multiple species.</title>
        <authorList>
            <person name="Saini M.K."/>
            <person name="Costas A.M.G."/>
            <person name="Tank M."/>
            <person name="Bryant D.A."/>
        </authorList>
    </citation>
    <scope>NUCLEOTIDE SEQUENCE [LARGE SCALE GENOMIC DNA]</scope>
    <source>
        <strain evidence="1 2">BV2-C</strain>
    </source>
</reference>
<gene>
    <name evidence="1" type="ORF">J8C06_13740</name>
</gene>
<evidence type="ECO:0000313" key="1">
    <source>
        <dbReference type="EMBL" id="QUW04109.1"/>
    </source>
</evidence>
<accession>A0ABX8BEL8</accession>
<name>A0ABX8BEL8_9BACT</name>
<evidence type="ECO:0000313" key="2">
    <source>
        <dbReference type="Proteomes" id="UP000676506"/>
    </source>
</evidence>
<proteinExistence type="predicted"/>
<protein>
    <submittedName>
        <fullName evidence="1">Uncharacterized protein</fullName>
    </submittedName>
</protein>
<sequence>MLMTLLQPNSEHPPHAEQAERVGILLMIRKNIIVPTFPRGARSVSKCFLDRRLF</sequence>
<dbReference type="Proteomes" id="UP000676506">
    <property type="component" value="Chromosome 2"/>
</dbReference>
<dbReference type="EMBL" id="CP072649">
    <property type="protein sequence ID" value="QUW04109.1"/>
    <property type="molecule type" value="Genomic_DNA"/>
</dbReference>
<dbReference type="RefSeq" id="WP_211429998.1">
    <property type="nucleotide sequence ID" value="NZ_CP072649.1"/>
</dbReference>